<evidence type="ECO:0000313" key="1">
    <source>
        <dbReference type="EMBL" id="KAH7945894.1"/>
    </source>
</evidence>
<dbReference type="Proteomes" id="UP000821865">
    <property type="component" value="Chromosome 6"/>
</dbReference>
<accession>A0ACB8CM40</accession>
<sequence length="454" mass="51337">MPPRGGHSTSPFRSSRARTMMRRWSLRRQAKRLSVSTSAKPSTGAHYPSTRDGRPVLPLLCSQAPRSYAYANLTVDEATTKLVVLGSGYKKYAAPSQAGEPAQVYLDMNLLNVDPLSGSESEFGLLALVRLRWRDPRLNLTFFRKNSFVALPSYLEHEIWTPRLTFLDVSEVRLLAATADDASRITRIYEDGTIADTRRYVFRVSCAINLDLYPLDTQRCPFRIKLQRHTESTAQLHWISVFKTGEEDVVWLRGARLHTITLSTSKQTLESIAGPQRCLLLQFAFRRNPWPHLLSTWLPSAMLVPVAWARLWYPGGGLYLPCAALAGLTLHSTQFKAMLRGHDLLTAMDVWLLICLGFVLGAFFDYLIVCNANQRAWSVQKLTEDNAADDCSRTISEQVYVADGYRLTHEAGTQTPPDVGLDEARHDRRAWLVFVIGFPFVTVVYWAYYLTASR</sequence>
<protein>
    <submittedName>
        <fullName evidence="1">Uncharacterized protein</fullName>
    </submittedName>
</protein>
<organism evidence="1 2">
    <name type="scientific">Dermacentor silvarum</name>
    <name type="common">Tick</name>
    <dbReference type="NCBI Taxonomy" id="543639"/>
    <lineage>
        <taxon>Eukaryota</taxon>
        <taxon>Metazoa</taxon>
        <taxon>Ecdysozoa</taxon>
        <taxon>Arthropoda</taxon>
        <taxon>Chelicerata</taxon>
        <taxon>Arachnida</taxon>
        <taxon>Acari</taxon>
        <taxon>Parasitiformes</taxon>
        <taxon>Ixodida</taxon>
        <taxon>Ixodoidea</taxon>
        <taxon>Ixodidae</taxon>
        <taxon>Rhipicephalinae</taxon>
        <taxon>Dermacentor</taxon>
    </lineage>
</organism>
<reference evidence="1" key="1">
    <citation type="submission" date="2020-05" db="EMBL/GenBank/DDBJ databases">
        <title>Large-scale comparative analyses of tick genomes elucidate their genetic diversity and vector capacities.</title>
        <authorList>
            <person name="Jia N."/>
            <person name="Wang J."/>
            <person name="Shi W."/>
            <person name="Du L."/>
            <person name="Sun Y."/>
            <person name="Zhan W."/>
            <person name="Jiang J."/>
            <person name="Wang Q."/>
            <person name="Zhang B."/>
            <person name="Ji P."/>
            <person name="Sakyi L.B."/>
            <person name="Cui X."/>
            <person name="Yuan T."/>
            <person name="Jiang B."/>
            <person name="Yang W."/>
            <person name="Lam T.T.-Y."/>
            <person name="Chang Q."/>
            <person name="Ding S."/>
            <person name="Wang X."/>
            <person name="Zhu J."/>
            <person name="Ruan X."/>
            <person name="Zhao L."/>
            <person name="Wei J."/>
            <person name="Que T."/>
            <person name="Du C."/>
            <person name="Cheng J."/>
            <person name="Dai P."/>
            <person name="Han X."/>
            <person name="Huang E."/>
            <person name="Gao Y."/>
            <person name="Liu J."/>
            <person name="Shao H."/>
            <person name="Ye R."/>
            <person name="Li L."/>
            <person name="Wei W."/>
            <person name="Wang X."/>
            <person name="Wang C."/>
            <person name="Yang T."/>
            <person name="Huo Q."/>
            <person name="Li W."/>
            <person name="Guo W."/>
            <person name="Chen H."/>
            <person name="Zhou L."/>
            <person name="Ni X."/>
            <person name="Tian J."/>
            <person name="Zhou Y."/>
            <person name="Sheng Y."/>
            <person name="Liu T."/>
            <person name="Pan Y."/>
            <person name="Xia L."/>
            <person name="Li J."/>
            <person name="Zhao F."/>
            <person name="Cao W."/>
        </authorList>
    </citation>
    <scope>NUCLEOTIDE SEQUENCE</scope>
    <source>
        <strain evidence="1">Dsil-2018</strain>
    </source>
</reference>
<dbReference type="EMBL" id="CM023475">
    <property type="protein sequence ID" value="KAH7945894.1"/>
    <property type="molecule type" value="Genomic_DNA"/>
</dbReference>
<keyword evidence="2" id="KW-1185">Reference proteome</keyword>
<evidence type="ECO:0000313" key="2">
    <source>
        <dbReference type="Proteomes" id="UP000821865"/>
    </source>
</evidence>
<comment type="caution">
    <text evidence="1">The sequence shown here is derived from an EMBL/GenBank/DDBJ whole genome shotgun (WGS) entry which is preliminary data.</text>
</comment>
<proteinExistence type="predicted"/>
<name>A0ACB8CM40_DERSI</name>
<gene>
    <name evidence="1" type="ORF">HPB49_016895</name>
</gene>